<evidence type="ECO:0000259" key="2">
    <source>
        <dbReference type="Pfam" id="PF12697"/>
    </source>
</evidence>
<evidence type="ECO:0000313" key="4">
    <source>
        <dbReference type="Proteomes" id="UP000619293"/>
    </source>
</evidence>
<reference evidence="3 4" key="1">
    <citation type="submission" date="2021-01" db="EMBL/GenBank/DDBJ databases">
        <title>Whole genome shotgun sequence of Catellatospora chokoriensis NBRC 107358.</title>
        <authorList>
            <person name="Komaki H."/>
            <person name="Tamura T."/>
        </authorList>
    </citation>
    <scope>NUCLEOTIDE SEQUENCE [LARGE SCALE GENOMIC DNA]</scope>
    <source>
        <strain evidence="3 4">NBRC 107358</strain>
    </source>
</reference>
<organism evidence="3 4">
    <name type="scientific">Catellatospora chokoriensis</name>
    <dbReference type="NCBI Taxonomy" id="310353"/>
    <lineage>
        <taxon>Bacteria</taxon>
        <taxon>Bacillati</taxon>
        <taxon>Actinomycetota</taxon>
        <taxon>Actinomycetes</taxon>
        <taxon>Micromonosporales</taxon>
        <taxon>Micromonosporaceae</taxon>
        <taxon>Catellatospora</taxon>
    </lineage>
</organism>
<dbReference type="GO" id="GO:0003824">
    <property type="term" value="F:catalytic activity"/>
    <property type="evidence" value="ECO:0007669"/>
    <property type="project" value="UniProtKB-ARBA"/>
</dbReference>
<sequence>MTSHGRTAAIGTLDEPRTTPHTGTMQAVYKSERGRRAVQQWCSQALAGADFPISTMALDTGAGWIQLTSAGTGRPRILMVPGTGSNAAAALPWLRALSARWPTTIVDLPGQPGLSDQYRPRRARLAWYGRVLEEILALTQMDDVVLVGNSLGAAVALAASSPRIAARALISPAGYIRLTIDPKLASASAAWLLRPTVDRTRSMLRLFVASGQNPPETEVEWMTLVAANCRTTLAPPPLPAQLLTDRAQRPCVVGVGEHDRFLPPRRLAPAVRRSMNLDLRVLPKMGHLTTPEHLDGVANLIAEVVDPPRS</sequence>
<dbReference type="AlphaFoldDB" id="A0A8J3JZ79"/>
<evidence type="ECO:0000313" key="3">
    <source>
        <dbReference type="EMBL" id="GIF87633.1"/>
    </source>
</evidence>
<accession>A0A8J3JZ79</accession>
<dbReference type="Proteomes" id="UP000619293">
    <property type="component" value="Unassembled WGS sequence"/>
</dbReference>
<dbReference type="InterPro" id="IPR000073">
    <property type="entry name" value="AB_hydrolase_1"/>
</dbReference>
<dbReference type="PANTHER" id="PTHR43689:SF8">
    <property type="entry name" value="ALPHA_BETA-HYDROLASES SUPERFAMILY PROTEIN"/>
    <property type="match status" value="1"/>
</dbReference>
<evidence type="ECO:0000256" key="1">
    <source>
        <dbReference type="SAM" id="MobiDB-lite"/>
    </source>
</evidence>
<name>A0A8J3JZ79_9ACTN</name>
<dbReference type="Pfam" id="PF12697">
    <property type="entry name" value="Abhydrolase_6"/>
    <property type="match status" value="1"/>
</dbReference>
<dbReference type="RefSeq" id="WP_344400980.1">
    <property type="nucleotide sequence ID" value="NZ_BAAALB010000007.1"/>
</dbReference>
<dbReference type="EMBL" id="BONG01000005">
    <property type="protein sequence ID" value="GIF87633.1"/>
    <property type="molecule type" value="Genomic_DNA"/>
</dbReference>
<dbReference type="SUPFAM" id="SSF53474">
    <property type="entry name" value="alpha/beta-Hydrolases"/>
    <property type="match status" value="1"/>
</dbReference>
<dbReference type="Gene3D" id="3.40.50.1820">
    <property type="entry name" value="alpha/beta hydrolase"/>
    <property type="match status" value="1"/>
</dbReference>
<protein>
    <recommendedName>
        <fullName evidence="2">AB hydrolase-1 domain-containing protein</fullName>
    </recommendedName>
</protein>
<keyword evidence="4" id="KW-1185">Reference proteome</keyword>
<proteinExistence type="predicted"/>
<feature type="domain" description="AB hydrolase-1" evidence="2">
    <location>
        <begin position="77"/>
        <end position="298"/>
    </location>
</feature>
<dbReference type="PANTHER" id="PTHR43689">
    <property type="entry name" value="HYDROLASE"/>
    <property type="match status" value="1"/>
</dbReference>
<feature type="region of interest" description="Disordered" evidence="1">
    <location>
        <begin position="1"/>
        <end position="22"/>
    </location>
</feature>
<dbReference type="InterPro" id="IPR029058">
    <property type="entry name" value="AB_hydrolase_fold"/>
</dbReference>
<gene>
    <name evidence="3" type="ORF">Cch02nite_10770</name>
</gene>
<comment type="caution">
    <text evidence="3">The sequence shown here is derived from an EMBL/GenBank/DDBJ whole genome shotgun (WGS) entry which is preliminary data.</text>
</comment>